<dbReference type="SUPFAM" id="SSF56281">
    <property type="entry name" value="Metallo-hydrolase/oxidoreductase"/>
    <property type="match status" value="1"/>
</dbReference>
<dbReference type="Pfam" id="PF13567">
    <property type="entry name" value="DUF4131"/>
    <property type="match status" value="1"/>
</dbReference>
<feature type="transmembrane region" description="Helical" evidence="6">
    <location>
        <begin position="309"/>
        <end position="331"/>
    </location>
</feature>
<dbReference type="Pfam" id="PF03772">
    <property type="entry name" value="Competence"/>
    <property type="match status" value="1"/>
</dbReference>
<dbReference type="EMBL" id="JBBMEX010000001">
    <property type="protein sequence ID" value="MEQ2556403.1"/>
    <property type="molecule type" value="Genomic_DNA"/>
</dbReference>
<name>A0ABV1HA79_9FIRM</name>
<dbReference type="PANTHER" id="PTHR30619:SF7">
    <property type="entry name" value="BETA-LACTAMASE DOMAIN PROTEIN"/>
    <property type="match status" value="1"/>
</dbReference>
<keyword evidence="3 6" id="KW-0812">Transmembrane</keyword>
<dbReference type="InterPro" id="IPR035681">
    <property type="entry name" value="ComA-like_MBL"/>
</dbReference>
<evidence type="ECO:0000313" key="9">
    <source>
        <dbReference type="Proteomes" id="UP001454489"/>
    </source>
</evidence>
<protein>
    <submittedName>
        <fullName evidence="8">DNA internalization-related competence protein ComEC/Rec2</fullName>
    </submittedName>
</protein>
<evidence type="ECO:0000256" key="2">
    <source>
        <dbReference type="ARBA" id="ARBA00022475"/>
    </source>
</evidence>
<dbReference type="NCBIfam" id="TIGR00361">
    <property type="entry name" value="ComEC_Rec2"/>
    <property type="match status" value="1"/>
</dbReference>
<feature type="transmembrane region" description="Helical" evidence="6">
    <location>
        <begin position="437"/>
        <end position="456"/>
    </location>
</feature>
<sequence length="769" mass="86430">MWIFLLSAIFLACHSYLRWKKRGSVQGIVYAVTFSVIFVLGICHMQNAIKSHQAVESLLEDGEKAAVWGTVSKKEEGAKSTKIYLKHCYLRVEEKQLPCRQILVYLNTDVSVGNIIYVNGTVKTLEPARNEGNFDEKNFYESQGTDFKFYGENVQFISRDTDRFAEFLYQKKREVIQLYQKTMGAETAGVLSTMVLGDRQLLEPEIKSLYQKTGISHILAISGLHVSIIGMGFYKMLQKQRVPLLLRSTLSAVAILVFAVLSGAGVSTKRAVLMFLLLLLGGVIGRSYDSLTGLALAAIFLLWENPFVYAYTGFILSFLAVLGVDASVILLKSMDIQKGIREQICVSGCIQAFTIPVIAYYYFELPTYVIFINLLILPTTGVVLFLGIFGGLLGLLYPVLGFLPLQGAKGMLLLYQSLCRLFLKLPGAVWTTGKPRLQRLIFYYVVLAAILTWLWYGKKPQRKLKTELNNRLENHRLKRIALTLFYLGLLTFSMQKEGKRFQIQVLDVGQGDGIYIESDAGTEIFVDGGSVDVSEVGKYRIQPFLKSHGVKEVDYWFVSHCDADHCNGLMELLEADVPIKHLVFSKYVLRDEAQEELVALAKRKGCQVLYLEEGECFRDASVRIQAMYPSEKSVEGERNADSLVLLLEHEAFRGLLTGDIGQEQEKKFIEAYGNMKIDWYKAAHHGSKTSNSKEFLEVLQPKLATISCGRNNSYGHPGKEAVEHMQDVGAEIFQTTECGQISITQEDGKVCVRRLLKEKGVLGETDEKK</sequence>
<dbReference type="NCBIfam" id="TIGR00360">
    <property type="entry name" value="ComEC_N-term"/>
    <property type="match status" value="1"/>
</dbReference>
<organism evidence="8 9">
    <name type="scientific">Maccoyibacter intestinihominis</name>
    <dbReference type="NCBI Taxonomy" id="3133499"/>
    <lineage>
        <taxon>Bacteria</taxon>
        <taxon>Bacillati</taxon>
        <taxon>Bacillota</taxon>
        <taxon>Clostridia</taxon>
        <taxon>Lachnospirales</taxon>
        <taxon>Lachnospiraceae</taxon>
        <taxon>Maccoyibacter</taxon>
    </lineage>
</organism>
<gene>
    <name evidence="8" type="ORF">WMO43_00720</name>
</gene>
<evidence type="ECO:0000259" key="7">
    <source>
        <dbReference type="SMART" id="SM00849"/>
    </source>
</evidence>
<evidence type="ECO:0000256" key="3">
    <source>
        <dbReference type="ARBA" id="ARBA00022692"/>
    </source>
</evidence>
<feature type="transmembrane region" description="Helical" evidence="6">
    <location>
        <begin position="25"/>
        <end position="43"/>
    </location>
</feature>
<evidence type="ECO:0000256" key="1">
    <source>
        <dbReference type="ARBA" id="ARBA00004651"/>
    </source>
</evidence>
<dbReference type="RefSeq" id="WP_353529582.1">
    <property type="nucleotide sequence ID" value="NZ_JBBMEX010000001.1"/>
</dbReference>
<feature type="transmembrane region" description="Helical" evidence="6">
    <location>
        <begin position="246"/>
        <end position="266"/>
    </location>
</feature>
<feature type="transmembrane region" description="Helical" evidence="6">
    <location>
        <begin position="273"/>
        <end position="303"/>
    </location>
</feature>
<comment type="subcellular location">
    <subcellularLocation>
        <location evidence="1">Cell membrane</location>
        <topology evidence="1">Multi-pass membrane protein</topology>
    </subcellularLocation>
</comment>
<feature type="transmembrane region" description="Helical" evidence="6">
    <location>
        <begin position="215"/>
        <end position="234"/>
    </location>
</feature>
<reference evidence="8 9" key="1">
    <citation type="submission" date="2024-03" db="EMBL/GenBank/DDBJ databases">
        <title>Human intestinal bacterial collection.</title>
        <authorList>
            <person name="Pauvert C."/>
            <person name="Hitch T.C.A."/>
            <person name="Clavel T."/>
        </authorList>
    </citation>
    <scope>NUCLEOTIDE SEQUENCE [LARGE SCALE GENOMIC DNA]</scope>
    <source>
        <strain evidence="8 9">CLA-AA-H185</strain>
    </source>
</reference>
<feature type="transmembrane region" description="Helical" evidence="6">
    <location>
        <begin position="369"/>
        <end position="400"/>
    </location>
</feature>
<evidence type="ECO:0000256" key="4">
    <source>
        <dbReference type="ARBA" id="ARBA00022989"/>
    </source>
</evidence>
<keyword evidence="5 6" id="KW-0472">Membrane</keyword>
<proteinExistence type="predicted"/>
<keyword evidence="2" id="KW-1003">Cell membrane</keyword>
<dbReference type="InterPro" id="IPR004477">
    <property type="entry name" value="ComEC_N"/>
</dbReference>
<evidence type="ECO:0000256" key="6">
    <source>
        <dbReference type="SAM" id="Phobius"/>
    </source>
</evidence>
<feature type="domain" description="Metallo-beta-lactamase" evidence="7">
    <location>
        <begin position="510"/>
        <end position="710"/>
    </location>
</feature>
<feature type="transmembrane region" description="Helical" evidence="6">
    <location>
        <begin position="343"/>
        <end position="363"/>
    </location>
</feature>
<keyword evidence="9" id="KW-1185">Reference proteome</keyword>
<keyword evidence="4 6" id="KW-1133">Transmembrane helix</keyword>
<dbReference type="InterPro" id="IPR052159">
    <property type="entry name" value="Competence_DNA_uptake"/>
</dbReference>
<dbReference type="InterPro" id="IPR004797">
    <property type="entry name" value="Competence_ComEC/Rec2"/>
</dbReference>
<evidence type="ECO:0000313" key="8">
    <source>
        <dbReference type="EMBL" id="MEQ2556403.1"/>
    </source>
</evidence>
<dbReference type="InterPro" id="IPR036866">
    <property type="entry name" value="RibonucZ/Hydroxyglut_hydro"/>
</dbReference>
<dbReference type="InterPro" id="IPR025405">
    <property type="entry name" value="DUF4131"/>
</dbReference>
<evidence type="ECO:0000256" key="5">
    <source>
        <dbReference type="ARBA" id="ARBA00023136"/>
    </source>
</evidence>
<accession>A0ABV1HA79</accession>
<dbReference type="SMART" id="SM00849">
    <property type="entry name" value="Lactamase_B"/>
    <property type="match status" value="1"/>
</dbReference>
<dbReference type="InterPro" id="IPR001279">
    <property type="entry name" value="Metallo-B-lactamas"/>
</dbReference>
<dbReference type="Proteomes" id="UP001454489">
    <property type="component" value="Unassembled WGS sequence"/>
</dbReference>
<dbReference type="Gene3D" id="3.60.15.10">
    <property type="entry name" value="Ribonuclease Z/Hydroxyacylglutathione hydrolase-like"/>
    <property type="match status" value="1"/>
</dbReference>
<dbReference type="PANTHER" id="PTHR30619">
    <property type="entry name" value="DNA INTERNALIZATION/COMPETENCE PROTEIN COMEC/REC2"/>
    <property type="match status" value="1"/>
</dbReference>
<dbReference type="CDD" id="cd07731">
    <property type="entry name" value="ComA-like_MBL-fold"/>
    <property type="match status" value="1"/>
</dbReference>
<comment type="caution">
    <text evidence="8">The sequence shown here is derived from an EMBL/GenBank/DDBJ whole genome shotgun (WGS) entry which is preliminary data.</text>
</comment>